<evidence type="ECO:0000313" key="3">
    <source>
        <dbReference type="Proteomes" id="UP000002051"/>
    </source>
</evidence>
<dbReference type="EMBL" id="CM001221">
    <property type="protein sequence ID" value="AES97998.1"/>
    <property type="molecule type" value="Genomic_DNA"/>
</dbReference>
<dbReference type="STRING" id="3880.G7KA96"/>
<name>G7KA96_MEDTR</name>
<dbReference type="Proteomes" id="UP000002051">
    <property type="component" value="Chromosome 5"/>
</dbReference>
<sequence>MEEDEVLLLSREKKKEESRFRKEKMKVVFGMKLLWIYKDNLQYKAHIITYQFLDILMQNYTNFIQTSRKIGVTTLPSIGCLPVIITTFGYHINKYVEKINDIALDFNKKKLNHIELDKYVVWRQIGHP</sequence>
<dbReference type="PaxDb" id="3880-AES97998"/>
<organism evidence="1 3">
    <name type="scientific">Medicago truncatula</name>
    <name type="common">Barrel medic</name>
    <name type="synonym">Medicago tribuloides</name>
    <dbReference type="NCBI Taxonomy" id="3880"/>
    <lineage>
        <taxon>Eukaryota</taxon>
        <taxon>Viridiplantae</taxon>
        <taxon>Streptophyta</taxon>
        <taxon>Embryophyta</taxon>
        <taxon>Tracheophyta</taxon>
        <taxon>Spermatophyta</taxon>
        <taxon>Magnoliopsida</taxon>
        <taxon>eudicotyledons</taxon>
        <taxon>Gunneridae</taxon>
        <taxon>Pentapetalae</taxon>
        <taxon>rosids</taxon>
        <taxon>fabids</taxon>
        <taxon>Fabales</taxon>
        <taxon>Fabaceae</taxon>
        <taxon>Papilionoideae</taxon>
        <taxon>50 kb inversion clade</taxon>
        <taxon>NPAAA clade</taxon>
        <taxon>Hologalegina</taxon>
        <taxon>IRL clade</taxon>
        <taxon>Trifolieae</taxon>
        <taxon>Medicago</taxon>
    </lineage>
</organism>
<evidence type="ECO:0000313" key="1">
    <source>
        <dbReference type="EMBL" id="AES97998.1"/>
    </source>
</evidence>
<reference evidence="2" key="3">
    <citation type="submission" date="2015-04" db="UniProtKB">
        <authorList>
            <consortium name="EnsemblPlants"/>
        </authorList>
    </citation>
    <scope>IDENTIFICATION</scope>
    <source>
        <strain evidence="2">cv. Jemalong A17</strain>
    </source>
</reference>
<dbReference type="HOGENOM" id="CLU_1962864_0_0_1"/>
<accession>G7KA96</accession>
<keyword evidence="1" id="KW-0472">Membrane</keyword>
<reference evidence="1 3" key="1">
    <citation type="journal article" date="2011" name="Nature">
        <title>The Medicago genome provides insight into the evolution of rhizobial symbioses.</title>
        <authorList>
            <person name="Young N.D."/>
            <person name="Debelle F."/>
            <person name="Oldroyd G.E."/>
            <person name="Geurts R."/>
            <person name="Cannon S.B."/>
            <person name="Udvardi M.K."/>
            <person name="Benedito V.A."/>
            <person name="Mayer K.F."/>
            <person name="Gouzy J."/>
            <person name="Schoof H."/>
            <person name="Van de Peer Y."/>
            <person name="Proost S."/>
            <person name="Cook D.R."/>
            <person name="Meyers B.C."/>
            <person name="Spannagl M."/>
            <person name="Cheung F."/>
            <person name="De Mita S."/>
            <person name="Krishnakumar V."/>
            <person name="Gundlach H."/>
            <person name="Zhou S."/>
            <person name="Mudge J."/>
            <person name="Bharti A.K."/>
            <person name="Murray J.D."/>
            <person name="Naoumkina M.A."/>
            <person name="Rosen B."/>
            <person name="Silverstein K.A."/>
            <person name="Tang H."/>
            <person name="Rombauts S."/>
            <person name="Zhao P.X."/>
            <person name="Zhou P."/>
            <person name="Barbe V."/>
            <person name="Bardou P."/>
            <person name="Bechner M."/>
            <person name="Bellec A."/>
            <person name="Berger A."/>
            <person name="Berges H."/>
            <person name="Bidwell S."/>
            <person name="Bisseling T."/>
            <person name="Choisne N."/>
            <person name="Couloux A."/>
            <person name="Denny R."/>
            <person name="Deshpande S."/>
            <person name="Dai X."/>
            <person name="Doyle J.J."/>
            <person name="Dudez A.M."/>
            <person name="Farmer A.D."/>
            <person name="Fouteau S."/>
            <person name="Franken C."/>
            <person name="Gibelin C."/>
            <person name="Gish J."/>
            <person name="Goldstein S."/>
            <person name="Gonzalez A.J."/>
            <person name="Green P.J."/>
            <person name="Hallab A."/>
            <person name="Hartog M."/>
            <person name="Hua A."/>
            <person name="Humphray S.J."/>
            <person name="Jeong D.H."/>
            <person name="Jing Y."/>
            <person name="Jocker A."/>
            <person name="Kenton S.M."/>
            <person name="Kim D.J."/>
            <person name="Klee K."/>
            <person name="Lai H."/>
            <person name="Lang C."/>
            <person name="Lin S."/>
            <person name="Macmil S.L."/>
            <person name="Magdelenat G."/>
            <person name="Matthews L."/>
            <person name="McCorrison J."/>
            <person name="Monaghan E.L."/>
            <person name="Mun J.H."/>
            <person name="Najar F.Z."/>
            <person name="Nicholson C."/>
            <person name="Noirot C."/>
            <person name="O'Bleness M."/>
            <person name="Paule C.R."/>
            <person name="Poulain J."/>
            <person name="Prion F."/>
            <person name="Qin B."/>
            <person name="Qu C."/>
            <person name="Retzel E.F."/>
            <person name="Riddle C."/>
            <person name="Sallet E."/>
            <person name="Samain S."/>
            <person name="Samson N."/>
            <person name="Sanders I."/>
            <person name="Saurat O."/>
            <person name="Scarpelli C."/>
            <person name="Schiex T."/>
            <person name="Segurens B."/>
            <person name="Severin A.J."/>
            <person name="Sherrier D.J."/>
            <person name="Shi R."/>
            <person name="Sims S."/>
            <person name="Singer S.R."/>
            <person name="Sinharoy S."/>
            <person name="Sterck L."/>
            <person name="Viollet A."/>
            <person name="Wang B.B."/>
            <person name="Wang K."/>
            <person name="Wang M."/>
            <person name="Wang X."/>
            <person name="Warfsmann J."/>
            <person name="Weissenbach J."/>
            <person name="White D.D."/>
            <person name="White J.D."/>
            <person name="Wiley G.B."/>
            <person name="Wincker P."/>
            <person name="Xing Y."/>
            <person name="Yang L."/>
            <person name="Yao Z."/>
            <person name="Ying F."/>
            <person name="Zhai J."/>
            <person name="Zhou L."/>
            <person name="Zuber A."/>
            <person name="Denarie J."/>
            <person name="Dixon R.A."/>
            <person name="May G.D."/>
            <person name="Schwartz D.C."/>
            <person name="Rogers J."/>
            <person name="Quetier F."/>
            <person name="Town C.D."/>
            <person name="Roe B.A."/>
        </authorList>
    </citation>
    <scope>NUCLEOTIDE SEQUENCE [LARGE SCALE GENOMIC DNA]</scope>
    <source>
        <strain evidence="1">A17</strain>
        <strain evidence="2 3">cv. Jemalong A17</strain>
    </source>
</reference>
<keyword evidence="3" id="KW-1185">Reference proteome</keyword>
<dbReference type="EnsemblPlants" id="AES97998">
    <property type="protein sequence ID" value="AES97998"/>
    <property type="gene ID" value="MTR_5g062900"/>
</dbReference>
<dbReference type="AlphaFoldDB" id="G7KA96"/>
<proteinExistence type="predicted"/>
<gene>
    <name evidence="1" type="ordered locus">MTR_5g062900</name>
</gene>
<reference evidence="1 3" key="2">
    <citation type="journal article" date="2014" name="BMC Genomics">
        <title>An improved genome release (version Mt4.0) for the model legume Medicago truncatula.</title>
        <authorList>
            <person name="Tang H."/>
            <person name="Krishnakumar V."/>
            <person name="Bidwell S."/>
            <person name="Rosen B."/>
            <person name="Chan A."/>
            <person name="Zhou S."/>
            <person name="Gentzbittel L."/>
            <person name="Childs K.L."/>
            <person name="Yandell M."/>
            <person name="Gundlach H."/>
            <person name="Mayer K.F."/>
            <person name="Schwartz D.C."/>
            <person name="Town C.D."/>
        </authorList>
    </citation>
    <scope>GENOME REANNOTATION</scope>
    <source>
        <strain evidence="2 3">cv. Jemalong A17</strain>
    </source>
</reference>
<evidence type="ECO:0000313" key="2">
    <source>
        <dbReference type="EnsemblPlants" id="AES97998"/>
    </source>
</evidence>
<keyword evidence="1" id="KW-0812">Transmembrane</keyword>
<protein>
    <submittedName>
        <fullName evidence="1">Transmembrane protein, putative</fullName>
    </submittedName>
</protein>